<keyword evidence="3" id="KW-0804">Transcription</keyword>
<reference evidence="6 7" key="1">
    <citation type="submission" date="2020-05" db="EMBL/GenBank/DDBJ databases">
        <title>Flexivirga sp. ID2601S isolated from air conditioner.</title>
        <authorList>
            <person name="Kim D.H."/>
        </authorList>
    </citation>
    <scope>NUCLEOTIDE SEQUENCE [LARGE SCALE GENOMIC DNA]</scope>
    <source>
        <strain evidence="6 7">ID2601S</strain>
    </source>
</reference>
<accession>A0A849AJ50</accession>
<organism evidence="6 7">
    <name type="scientific">Flexivirga aerilata</name>
    <dbReference type="NCBI Taxonomy" id="1656889"/>
    <lineage>
        <taxon>Bacteria</taxon>
        <taxon>Bacillati</taxon>
        <taxon>Actinomycetota</taxon>
        <taxon>Actinomycetes</taxon>
        <taxon>Micrococcales</taxon>
        <taxon>Dermacoccaceae</taxon>
        <taxon>Flexivirga</taxon>
    </lineage>
</organism>
<dbReference type="Proteomes" id="UP000557772">
    <property type="component" value="Unassembled WGS sequence"/>
</dbReference>
<dbReference type="EMBL" id="JABENB010000002">
    <property type="protein sequence ID" value="NNG40455.1"/>
    <property type="molecule type" value="Genomic_DNA"/>
</dbReference>
<dbReference type="PANTHER" id="PTHR30055">
    <property type="entry name" value="HTH-TYPE TRANSCRIPTIONAL REGULATOR RUTR"/>
    <property type="match status" value="1"/>
</dbReference>
<dbReference type="PROSITE" id="PS50977">
    <property type="entry name" value="HTH_TETR_2"/>
    <property type="match status" value="1"/>
</dbReference>
<feature type="DNA-binding region" description="H-T-H motif" evidence="4">
    <location>
        <begin position="29"/>
        <end position="48"/>
    </location>
</feature>
<proteinExistence type="predicted"/>
<dbReference type="InterPro" id="IPR050109">
    <property type="entry name" value="HTH-type_TetR-like_transc_reg"/>
</dbReference>
<comment type="caution">
    <text evidence="6">The sequence shown here is derived from an EMBL/GenBank/DDBJ whole genome shotgun (WGS) entry which is preliminary data.</text>
</comment>
<dbReference type="GO" id="GO:0000976">
    <property type="term" value="F:transcription cis-regulatory region binding"/>
    <property type="evidence" value="ECO:0007669"/>
    <property type="project" value="TreeGrafter"/>
</dbReference>
<feature type="domain" description="HTH tetR-type" evidence="5">
    <location>
        <begin position="6"/>
        <end position="66"/>
    </location>
</feature>
<dbReference type="PRINTS" id="PR00455">
    <property type="entry name" value="HTHTETR"/>
</dbReference>
<dbReference type="InterPro" id="IPR009057">
    <property type="entry name" value="Homeodomain-like_sf"/>
</dbReference>
<dbReference type="RefSeq" id="WP_171156740.1">
    <property type="nucleotide sequence ID" value="NZ_JABENB010000002.1"/>
</dbReference>
<keyword evidence="7" id="KW-1185">Reference proteome</keyword>
<dbReference type="GO" id="GO:0003700">
    <property type="term" value="F:DNA-binding transcription factor activity"/>
    <property type="evidence" value="ECO:0007669"/>
    <property type="project" value="TreeGrafter"/>
</dbReference>
<gene>
    <name evidence="6" type="ORF">HJ588_14395</name>
</gene>
<keyword evidence="2 4" id="KW-0238">DNA-binding</keyword>
<evidence type="ECO:0000256" key="4">
    <source>
        <dbReference type="PROSITE-ProRule" id="PRU00335"/>
    </source>
</evidence>
<evidence type="ECO:0000313" key="6">
    <source>
        <dbReference type="EMBL" id="NNG40455.1"/>
    </source>
</evidence>
<dbReference type="InterPro" id="IPR001647">
    <property type="entry name" value="HTH_TetR"/>
</dbReference>
<sequence length="206" mass="22503">MARWQPGARERLSQAAMELFVEQSYDRTSVAEITDRAGLTRRTFFRYFGDKREVIFAERALLGERMSAAIQAAPEGTPVWETVALAVESVGEIFPAERRDFVRTRQAAVASAPELLERELLKRQALTDTLAAALEARGVVPEAATVAAGLAVLCLRQSIGEWATGTRDFAVVARHQHRALREVLAAGLTQPLTAPAETPDSTSPES</sequence>
<dbReference type="Pfam" id="PF00440">
    <property type="entry name" value="TetR_N"/>
    <property type="match status" value="1"/>
</dbReference>
<dbReference type="AlphaFoldDB" id="A0A849AJ50"/>
<evidence type="ECO:0000256" key="3">
    <source>
        <dbReference type="ARBA" id="ARBA00023163"/>
    </source>
</evidence>
<dbReference type="SUPFAM" id="SSF46689">
    <property type="entry name" value="Homeodomain-like"/>
    <property type="match status" value="1"/>
</dbReference>
<evidence type="ECO:0000256" key="1">
    <source>
        <dbReference type="ARBA" id="ARBA00023015"/>
    </source>
</evidence>
<protein>
    <submittedName>
        <fullName evidence="6">TetR family transcriptional regulator</fullName>
    </submittedName>
</protein>
<dbReference type="PANTHER" id="PTHR30055:SF238">
    <property type="entry name" value="MYCOFACTOCIN BIOSYNTHESIS TRANSCRIPTIONAL REGULATOR MFTR-RELATED"/>
    <property type="match status" value="1"/>
</dbReference>
<evidence type="ECO:0000256" key="2">
    <source>
        <dbReference type="ARBA" id="ARBA00023125"/>
    </source>
</evidence>
<evidence type="ECO:0000313" key="7">
    <source>
        <dbReference type="Proteomes" id="UP000557772"/>
    </source>
</evidence>
<keyword evidence="1" id="KW-0805">Transcription regulation</keyword>
<dbReference type="InterPro" id="IPR023772">
    <property type="entry name" value="DNA-bd_HTH_TetR-type_CS"/>
</dbReference>
<evidence type="ECO:0000259" key="5">
    <source>
        <dbReference type="PROSITE" id="PS50977"/>
    </source>
</evidence>
<dbReference type="PROSITE" id="PS01081">
    <property type="entry name" value="HTH_TETR_1"/>
    <property type="match status" value="1"/>
</dbReference>
<name>A0A849AJ50_9MICO</name>
<dbReference type="Gene3D" id="1.10.357.10">
    <property type="entry name" value="Tetracycline Repressor, domain 2"/>
    <property type="match status" value="1"/>
</dbReference>